<dbReference type="Gene3D" id="3.30.160.660">
    <property type="match status" value="1"/>
</dbReference>
<dbReference type="InterPro" id="IPR027624">
    <property type="entry name" value="TOMM_cyclo_SagD"/>
</dbReference>
<sequence>MTAVHEGLPGRSGERRSAPGPGPIVTRLRSFAGLAGTPESLHLAVADIRDVRADLPWQADPQGFGTSWDDPGPARVSAWGEAVERYCGTWPPRELVHGSHDDLVARGLTALSPARLALYSPRQHATPGFPFTPFLGSSPVHWVRATSLGGGDVHVPAFLVHTGWPHVPKAVGEPLYAFPAIGGTAAGESLEAAIRSGLQEIVEHDASAVWWLNGAPQPTLAPTPRLAELAGADEVHFWSIANAFGVPVIAAAVRSPEGWLTVGTAMRADPEQAALKALAEAYTLQITCRTLDDRDAVSALIGDRRSPLRPWRAARDYTDHYGPADLVELLCHQQFHLDPRAGDAALAWAAGGPAVEWASIPRPVDDSLDALHARVAAAGHEVLYVDLTTPEAAEEGVRVVRVLVPGTVGTAPAAYPPLGLGRVQDLGARLGWHPEPLAEAELNRDPMPHG</sequence>
<name>A0ABR9IGS9_9PSEU</name>
<dbReference type="RefSeq" id="WP_192782909.1">
    <property type="nucleotide sequence ID" value="NZ_JADBEG010000001.1"/>
</dbReference>
<reference evidence="3 4" key="1">
    <citation type="submission" date="2020-10" db="EMBL/GenBank/DDBJ databases">
        <title>Sequencing the genomes of 1000 actinobacteria strains.</title>
        <authorList>
            <person name="Klenk H.-P."/>
        </authorList>
    </citation>
    <scope>NUCLEOTIDE SEQUENCE [LARGE SCALE GENOMIC DNA]</scope>
    <source>
        <strain evidence="3 4">DSM 44653</strain>
    </source>
</reference>
<dbReference type="NCBIfam" id="TIGR03604">
    <property type="entry name" value="TOMM_cyclo_SagD"/>
    <property type="match status" value="1"/>
</dbReference>
<dbReference type="PANTHER" id="PTHR37809:SF1">
    <property type="entry name" value="RIBOSOMAL PROTEIN S12 METHYLTHIOTRANSFERASE ACCESSORY FACTOR YCAO"/>
    <property type="match status" value="1"/>
</dbReference>
<dbReference type="PROSITE" id="PS51664">
    <property type="entry name" value="YCAO"/>
    <property type="match status" value="1"/>
</dbReference>
<dbReference type="Proteomes" id="UP000631670">
    <property type="component" value="Unassembled WGS sequence"/>
</dbReference>
<proteinExistence type="predicted"/>
<dbReference type="PANTHER" id="PTHR37809">
    <property type="entry name" value="RIBOSOMAL PROTEIN S12 METHYLTHIOTRANSFERASE ACCESSORY FACTOR YCAO"/>
    <property type="match status" value="1"/>
</dbReference>
<organism evidence="3 4">
    <name type="scientific">Amycolatopsis lexingtonensis</name>
    <dbReference type="NCBI Taxonomy" id="218822"/>
    <lineage>
        <taxon>Bacteria</taxon>
        <taxon>Bacillati</taxon>
        <taxon>Actinomycetota</taxon>
        <taxon>Actinomycetes</taxon>
        <taxon>Pseudonocardiales</taxon>
        <taxon>Pseudonocardiaceae</taxon>
        <taxon>Amycolatopsis</taxon>
    </lineage>
</organism>
<dbReference type="Pfam" id="PF02624">
    <property type="entry name" value="YcaO"/>
    <property type="match status" value="1"/>
</dbReference>
<dbReference type="Gene3D" id="3.30.1330.230">
    <property type="match status" value="1"/>
</dbReference>
<evidence type="ECO:0000313" key="4">
    <source>
        <dbReference type="Proteomes" id="UP000631670"/>
    </source>
</evidence>
<comment type="caution">
    <text evidence="3">The sequence shown here is derived from an EMBL/GenBank/DDBJ whole genome shotgun (WGS) entry which is preliminary data.</text>
</comment>
<accession>A0ABR9IGS9</accession>
<feature type="region of interest" description="Disordered" evidence="1">
    <location>
        <begin position="1"/>
        <end position="23"/>
    </location>
</feature>
<dbReference type="GO" id="GO:0005840">
    <property type="term" value="C:ribosome"/>
    <property type="evidence" value="ECO:0007669"/>
    <property type="project" value="UniProtKB-KW"/>
</dbReference>
<dbReference type="Gene3D" id="3.30.40.250">
    <property type="match status" value="1"/>
</dbReference>
<evidence type="ECO:0000256" key="1">
    <source>
        <dbReference type="SAM" id="MobiDB-lite"/>
    </source>
</evidence>
<dbReference type="EMBL" id="JADBEG010000001">
    <property type="protein sequence ID" value="MBE1502162.1"/>
    <property type="molecule type" value="Genomic_DNA"/>
</dbReference>
<gene>
    <name evidence="3" type="ORF">H4696_009262</name>
</gene>
<evidence type="ECO:0000313" key="3">
    <source>
        <dbReference type="EMBL" id="MBE1502162.1"/>
    </source>
</evidence>
<feature type="domain" description="YcaO" evidence="2">
    <location>
        <begin position="63"/>
        <end position="450"/>
    </location>
</feature>
<dbReference type="InterPro" id="IPR003776">
    <property type="entry name" value="YcaO-like_dom"/>
</dbReference>
<protein>
    <submittedName>
        <fullName evidence="3">Ribosomal protein S12 methylthiotransferase accessory factor</fullName>
    </submittedName>
</protein>
<evidence type="ECO:0000259" key="2">
    <source>
        <dbReference type="PROSITE" id="PS51664"/>
    </source>
</evidence>
<keyword evidence="3" id="KW-0689">Ribosomal protein</keyword>
<keyword evidence="4" id="KW-1185">Reference proteome</keyword>
<keyword evidence="3" id="KW-0687">Ribonucleoprotein</keyword>